<feature type="region of interest" description="Disordered" evidence="1">
    <location>
        <begin position="1"/>
        <end position="41"/>
    </location>
</feature>
<dbReference type="EMBL" id="CABN01000124">
    <property type="protein sequence ID" value="CBI00337.1"/>
    <property type="molecule type" value="Genomic_DNA"/>
</dbReference>
<organism evidence="2">
    <name type="scientific">mine drainage metagenome</name>
    <dbReference type="NCBI Taxonomy" id="410659"/>
    <lineage>
        <taxon>unclassified sequences</taxon>
        <taxon>metagenomes</taxon>
        <taxon>ecological metagenomes</taxon>
    </lineage>
</organism>
<dbReference type="AlphaFoldDB" id="E6PZH8"/>
<gene>
    <name evidence="2" type="ORF">CARN3_1353</name>
</gene>
<protein>
    <submittedName>
        <fullName evidence="2">Uncharacterized protein</fullName>
    </submittedName>
</protein>
<name>E6PZH8_9ZZZZ</name>
<comment type="caution">
    <text evidence="2">The sequence shown here is derived from an EMBL/GenBank/DDBJ whole genome shotgun (WGS) entry which is preliminary data.</text>
</comment>
<reference evidence="2" key="1">
    <citation type="submission" date="2009-10" db="EMBL/GenBank/DDBJ databases">
        <title>Diversity of trophic interactions inside an arsenic-rich microbial ecosystem.</title>
        <authorList>
            <person name="Bertin P.N."/>
            <person name="Heinrich-Salmeron A."/>
            <person name="Pelletier E."/>
            <person name="Goulhen-Chollet F."/>
            <person name="Arsene-Ploetze F."/>
            <person name="Gallien S."/>
            <person name="Calteau A."/>
            <person name="Vallenet D."/>
            <person name="Casiot C."/>
            <person name="Chane-Woon-Ming B."/>
            <person name="Giloteaux L."/>
            <person name="Barakat M."/>
            <person name="Bonnefoy V."/>
            <person name="Bruneel O."/>
            <person name="Chandler M."/>
            <person name="Cleiss J."/>
            <person name="Duran R."/>
            <person name="Elbaz-Poulichet F."/>
            <person name="Fonknechten N."/>
            <person name="Lauga B."/>
            <person name="Mornico D."/>
            <person name="Ortet P."/>
            <person name="Schaeffer C."/>
            <person name="Siguier P."/>
            <person name="Alexander Thil Smith A."/>
            <person name="Van Dorsselaer A."/>
            <person name="Weissenbach J."/>
            <person name="Medigue C."/>
            <person name="Le Paslier D."/>
        </authorList>
    </citation>
    <scope>NUCLEOTIDE SEQUENCE</scope>
</reference>
<proteinExistence type="predicted"/>
<sequence>MIVKSPHTGLPRSGRSIAMKKPWKDPLKRPAKQSTMETPGDFAQFTELMRRVVKVRPPREEKPTPASASPGPAVS</sequence>
<feature type="region of interest" description="Disordered" evidence="1">
    <location>
        <begin position="54"/>
        <end position="75"/>
    </location>
</feature>
<evidence type="ECO:0000256" key="1">
    <source>
        <dbReference type="SAM" id="MobiDB-lite"/>
    </source>
</evidence>
<accession>E6PZH8</accession>
<evidence type="ECO:0000313" key="2">
    <source>
        <dbReference type="EMBL" id="CBI00337.1"/>
    </source>
</evidence>